<evidence type="ECO:0008006" key="3">
    <source>
        <dbReference type="Google" id="ProtNLM"/>
    </source>
</evidence>
<name>A0A9D4XIB0_PEA</name>
<dbReference type="Proteomes" id="UP001058974">
    <property type="component" value="Chromosome 4"/>
</dbReference>
<accession>A0A9D4XIB0</accession>
<dbReference type="EMBL" id="JAMSHJ010000004">
    <property type="protein sequence ID" value="KAI5420544.1"/>
    <property type="molecule type" value="Genomic_DNA"/>
</dbReference>
<protein>
    <recommendedName>
        <fullName evidence="3">Aminotransferase-like plant mobile domain-containing protein</fullName>
    </recommendedName>
</protein>
<dbReference type="AlphaFoldDB" id="A0A9D4XIB0"/>
<evidence type="ECO:0000313" key="1">
    <source>
        <dbReference type="EMBL" id="KAI5420544.1"/>
    </source>
</evidence>
<keyword evidence="2" id="KW-1185">Reference proteome</keyword>
<gene>
    <name evidence="1" type="ORF">KIW84_044371</name>
</gene>
<evidence type="ECO:0000313" key="2">
    <source>
        <dbReference type="Proteomes" id="UP001058974"/>
    </source>
</evidence>
<organism evidence="1 2">
    <name type="scientific">Pisum sativum</name>
    <name type="common">Garden pea</name>
    <name type="synonym">Lathyrus oleraceus</name>
    <dbReference type="NCBI Taxonomy" id="3888"/>
    <lineage>
        <taxon>Eukaryota</taxon>
        <taxon>Viridiplantae</taxon>
        <taxon>Streptophyta</taxon>
        <taxon>Embryophyta</taxon>
        <taxon>Tracheophyta</taxon>
        <taxon>Spermatophyta</taxon>
        <taxon>Magnoliopsida</taxon>
        <taxon>eudicotyledons</taxon>
        <taxon>Gunneridae</taxon>
        <taxon>Pentapetalae</taxon>
        <taxon>rosids</taxon>
        <taxon>fabids</taxon>
        <taxon>Fabales</taxon>
        <taxon>Fabaceae</taxon>
        <taxon>Papilionoideae</taxon>
        <taxon>50 kb inversion clade</taxon>
        <taxon>NPAAA clade</taxon>
        <taxon>Hologalegina</taxon>
        <taxon>IRL clade</taxon>
        <taxon>Fabeae</taxon>
        <taxon>Lathyrus</taxon>
    </lineage>
</organism>
<reference evidence="1 2" key="1">
    <citation type="journal article" date="2022" name="Nat. Genet.">
        <title>Improved pea reference genome and pan-genome highlight genomic features and evolutionary characteristics.</title>
        <authorList>
            <person name="Yang T."/>
            <person name="Liu R."/>
            <person name="Luo Y."/>
            <person name="Hu S."/>
            <person name="Wang D."/>
            <person name="Wang C."/>
            <person name="Pandey M.K."/>
            <person name="Ge S."/>
            <person name="Xu Q."/>
            <person name="Li N."/>
            <person name="Li G."/>
            <person name="Huang Y."/>
            <person name="Saxena R.K."/>
            <person name="Ji Y."/>
            <person name="Li M."/>
            <person name="Yan X."/>
            <person name="He Y."/>
            <person name="Liu Y."/>
            <person name="Wang X."/>
            <person name="Xiang C."/>
            <person name="Varshney R.K."/>
            <person name="Ding H."/>
            <person name="Gao S."/>
            <person name="Zong X."/>
        </authorList>
    </citation>
    <scope>NUCLEOTIDE SEQUENCE [LARGE SCALE GENOMIC DNA]</scope>
    <source>
        <strain evidence="1 2">cv. Zhongwan 6</strain>
    </source>
</reference>
<dbReference type="Gramene" id="Psat04G0437100-T1">
    <property type="protein sequence ID" value="KAI5420544.1"/>
    <property type="gene ID" value="KIW84_044371"/>
</dbReference>
<proteinExistence type="predicted"/>
<sequence length="137" mass="16054">MSSLLHLPIGKRLLDHPRITIPDALNMMVTYLGADPSDVHKEMDGIIRFHARFAFLEKLYIYHLLAEVEVDGDDTKALHHRACPLRSYLIYLVDTSIFVDKSVYYVEVVYLRYFIDFERIHEYNWGALFGLYVLEVS</sequence>
<comment type="caution">
    <text evidence="1">The sequence shown here is derived from an EMBL/GenBank/DDBJ whole genome shotgun (WGS) entry which is preliminary data.</text>
</comment>